<gene>
    <name evidence="2" type="ORF">ABID43_000767</name>
</gene>
<dbReference type="SUPFAM" id="SSF55729">
    <property type="entry name" value="Acyl-CoA N-acyltransferases (Nat)"/>
    <property type="match status" value="1"/>
</dbReference>
<evidence type="ECO:0000313" key="2">
    <source>
        <dbReference type="EMBL" id="MET3691248.1"/>
    </source>
</evidence>
<name>A0ABV2L0A3_9HYPH</name>
<protein>
    <submittedName>
        <fullName evidence="2">GNAT superfamily N-acetyltransferase</fullName>
    </submittedName>
</protein>
<organism evidence="2 3">
    <name type="scientific">Methylobacterium goesingense</name>
    <dbReference type="NCBI Taxonomy" id="243690"/>
    <lineage>
        <taxon>Bacteria</taxon>
        <taxon>Pseudomonadati</taxon>
        <taxon>Pseudomonadota</taxon>
        <taxon>Alphaproteobacteria</taxon>
        <taxon>Hyphomicrobiales</taxon>
        <taxon>Methylobacteriaceae</taxon>
        <taxon>Methylobacterium</taxon>
    </lineage>
</organism>
<feature type="domain" description="N-acetyltransferase" evidence="1">
    <location>
        <begin position="10"/>
        <end position="168"/>
    </location>
</feature>
<dbReference type="InterPro" id="IPR016181">
    <property type="entry name" value="Acyl_CoA_acyltransferase"/>
</dbReference>
<dbReference type="InterPro" id="IPR000182">
    <property type="entry name" value="GNAT_dom"/>
</dbReference>
<sequence>MPDTHPTLHSIVRRLWPNDGPAVESYFLRLDPETRANRFMGALSDAAAVTYARNAMNAEGLMFGSFVDGTLRGLGELRPASAPPPGFVLGTEAEAAFAVEKAFRRNGLGQALFRRIAAAARNRGVRDLHVRCLAWNRPMRGLASKVGASLRITGGEADGALHLARPTPASLWQEGVTEAVDFTLALTAA</sequence>
<dbReference type="PROSITE" id="PS51186">
    <property type="entry name" value="GNAT"/>
    <property type="match status" value="1"/>
</dbReference>
<dbReference type="Pfam" id="PF00583">
    <property type="entry name" value="Acetyltransf_1"/>
    <property type="match status" value="1"/>
</dbReference>
<accession>A0ABV2L0A3</accession>
<dbReference type="RefSeq" id="WP_238276251.1">
    <property type="nucleotide sequence ID" value="NZ_BPQL01000014.1"/>
</dbReference>
<evidence type="ECO:0000259" key="1">
    <source>
        <dbReference type="PROSITE" id="PS51186"/>
    </source>
</evidence>
<dbReference type="Proteomes" id="UP001549145">
    <property type="component" value="Unassembled WGS sequence"/>
</dbReference>
<keyword evidence="3" id="KW-1185">Reference proteome</keyword>
<dbReference type="Gene3D" id="3.40.630.30">
    <property type="match status" value="1"/>
</dbReference>
<proteinExistence type="predicted"/>
<comment type="caution">
    <text evidence="2">The sequence shown here is derived from an EMBL/GenBank/DDBJ whole genome shotgun (WGS) entry which is preliminary data.</text>
</comment>
<dbReference type="EMBL" id="JBEPMM010000001">
    <property type="protein sequence ID" value="MET3691248.1"/>
    <property type="molecule type" value="Genomic_DNA"/>
</dbReference>
<reference evidence="2 3" key="1">
    <citation type="submission" date="2024-06" db="EMBL/GenBank/DDBJ databases">
        <title>Genomic Encyclopedia of Type Strains, Phase IV (KMG-IV): sequencing the most valuable type-strain genomes for metagenomic binning, comparative biology and taxonomic classification.</title>
        <authorList>
            <person name="Goeker M."/>
        </authorList>
    </citation>
    <scope>NUCLEOTIDE SEQUENCE [LARGE SCALE GENOMIC DNA]</scope>
    <source>
        <strain evidence="2 3">DSM 21331</strain>
    </source>
</reference>
<evidence type="ECO:0000313" key="3">
    <source>
        <dbReference type="Proteomes" id="UP001549145"/>
    </source>
</evidence>